<evidence type="ECO:0000256" key="9">
    <source>
        <dbReference type="ARBA" id="ARBA00025948"/>
    </source>
</evidence>
<dbReference type="PROSITE" id="PS01280">
    <property type="entry name" value="GIDA_1"/>
    <property type="match status" value="1"/>
</dbReference>
<comment type="cofactor">
    <cofactor evidence="1 11">
        <name>FAD</name>
        <dbReference type="ChEBI" id="CHEBI:57692"/>
    </cofactor>
</comment>
<feature type="domain" description="tRNA uridine 5-carboxymethylaminomethyl modification enzyme C-terminal subdomain" evidence="12">
    <location>
        <begin position="541"/>
        <end position="612"/>
    </location>
</feature>
<dbReference type="Gene3D" id="3.50.50.60">
    <property type="entry name" value="FAD/NAD(P)-binding domain"/>
    <property type="match status" value="2"/>
</dbReference>
<dbReference type="InterPro" id="IPR044920">
    <property type="entry name" value="MnmG_C_subdom_sf"/>
</dbReference>
<accession>A0A346DZU2</accession>
<dbReference type="SUPFAM" id="SSF51905">
    <property type="entry name" value="FAD/NAD(P)-binding domain"/>
    <property type="match status" value="1"/>
</dbReference>
<dbReference type="PROSITE" id="PS01281">
    <property type="entry name" value="GIDA_2"/>
    <property type="match status" value="1"/>
</dbReference>
<organism evidence="13 14">
    <name type="scientific">Candidatus Purcelliella pentastirinorum</name>
    <dbReference type="NCBI Taxonomy" id="472834"/>
    <lineage>
        <taxon>Bacteria</taxon>
        <taxon>Pseudomonadati</taxon>
        <taxon>Pseudomonadota</taxon>
        <taxon>Gammaproteobacteria</taxon>
        <taxon>Enterobacterales</taxon>
        <taxon>Enterobacteriaceae</taxon>
        <taxon>Candidatus Purcelliella</taxon>
    </lineage>
</organism>
<keyword evidence="8 11" id="KW-0520">NAD</keyword>
<dbReference type="Pfam" id="PF01134">
    <property type="entry name" value="GIDA"/>
    <property type="match status" value="1"/>
</dbReference>
<evidence type="ECO:0000256" key="8">
    <source>
        <dbReference type="ARBA" id="ARBA00023027"/>
    </source>
</evidence>
<dbReference type="FunFam" id="1.10.150.570:FF:000001">
    <property type="entry name" value="tRNA uridine 5-carboxymethylaminomethyl modification enzyme MnmG"/>
    <property type="match status" value="1"/>
</dbReference>
<evidence type="ECO:0000313" key="13">
    <source>
        <dbReference type="EMBL" id="AXN02247.1"/>
    </source>
</evidence>
<dbReference type="InterPro" id="IPR026904">
    <property type="entry name" value="MnmG_C"/>
</dbReference>
<dbReference type="SMART" id="SM01228">
    <property type="entry name" value="GIDA_assoc_3"/>
    <property type="match status" value="1"/>
</dbReference>
<comment type="similarity">
    <text evidence="3 11">Belongs to the MnmG family.</text>
</comment>
<gene>
    <name evidence="11" type="primary">mnmG</name>
    <name evidence="11" type="synonym">gidA</name>
    <name evidence="13" type="ORF">C9I82_281</name>
</gene>
<dbReference type="EMBL" id="CP028374">
    <property type="protein sequence ID" value="AXN02247.1"/>
    <property type="molecule type" value="Genomic_DNA"/>
</dbReference>
<proteinExistence type="inferred from homology"/>
<feature type="binding site" evidence="11">
    <location>
        <position position="124"/>
    </location>
    <ligand>
        <name>FAD</name>
        <dbReference type="ChEBI" id="CHEBI:57692"/>
    </ligand>
</feature>
<dbReference type="HAMAP" id="MF_00129">
    <property type="entry name" value="MnmG_GidA"/>
    <property type="match status" value="1"/>
</dbReference>
<dbReference type="InterPro" id="IPR036188">
    <property type="entry name" value="FAD/NAD-bd_sf"/>
</dbReference>
<evidence type="ECO:0000313" key="14">
    <source>
        <dbReference type="Proteomes" id="UP000256856"/>
    </source>
</evidence>
<dbReference type="RefSeq" id="WP_115956077.1">
    <property type="nucleotide sequence ID" value="NZ_CP028374.1"/>
</dbReference>
<feature type="binding site" evidence="11">
    <location>
        <position position="369"/>
    </location>
    <ligand>
        <name>FAD</name>
        <dbReference type="ChEBI" id="CHEBI:57692"/>
    </ligand>
</feature>
<dbReference type="InterPro" id="IPR020595">
    <property type="entry name" value="MnmG-rel_CS"/>
</dbReference>
<feature type="binding site" evidence="11">
    <location>
        <begin position="272"/>
        <end position="286"/>
    </location>
    <ligand>
        <name>NAD(+)</name>
        <dbReference type="ChEBI" id="CHEBI:57540"/>
    </ligand>
</feature>
<dbReference type="FunFam" id="3.50.50.60:FF:000002">
    <property type="entry name" value="tRNA uridine 5-carboxymethylaminomethyl modification enzyme MnmG"/>
    <property type="match status" value="1"/>
</dbReference>
<feature type="binding site" evidence="11">
    <location>
        <position position="179"/>
    </location>
    <ligand>
        <name>FAD</name>
        <dbReference type="ChEBI" id="CHEBI:57692"/>
    </ligand>
</feature>
<comment type="subunit">
    <text evidence="9 11">Homodimer. Heterotetramer of two MnmE and two MnmG subunits.</text>
</comment>
<dbReference type="Gene3D" id="1.10.10.1800">
    <property type="entry name" value="tRNA uridine 5-carboxymethylaminomethyl modification enzyme MnmG/GidA"/>
    <property type="match status" value="1"/>
</dbReference>
<evidence type="ECO:0000256" key="10">
    <source>
        <dbReference type="ARBA" id="ARBA00031800"/>
    </source>
</evidence>
<sequence>MIKNKFDIIVIGGGHAGIEAALSSSKMQCLTLLITINKNKIGTLSCNPSIGGIGKGHLVKEIDALGGIMGYTTDNAGINFKTLNSSKGYAVRATRAQVDRYIYKKNIIKKLNKEKKLTIIKGIVKKLIIKNYSVKGIIMENDTKFFSKSVIITTGTFLNGKIHIGNYSYNAGRFGEKSSILLAKYLKSLSFNTKRLKTGTPPRIEKKSIDFNKLKMEKGDSPIPFFSFMNDKKKEIQQIPCYITKTNEKTHEIIKNNIHKSSIYNGNINSLGPRYCPSIEDKVIKFYNKKSHQIYLELEGFDSNLVYPNGISTSLPNNIQLDMIRSIKGLEKANIIYDGYAIEYDFFDPIDLKPNLENKNIKGLFLAGQINGTTGYEEAAAQGILAGINSALYILKMKPWIPKRSQSYIGVMVDDLCTSGITEPYRMFTSRAEYRLLLREDNADLRLTNIGKKFGLINEKRWIKFNKKLKNIELEKQKFKNTIIPFNSNIENQLKIKIKENTTIEKLLKRPNITINQLCNLKEINFKINNIKAAEQVEIQIKYKGYLLRQEKEIARQLNSEKILIPNNIEYDKMPGLSNEIIFKFKKYKPYSIGQASRISGITPAAISVLLIYLKKFKFI</sequence>
<evidence type="ECO:0000256" key="5">
    <source>
        <dbReference type="ARBA" id="ARBA00022630"/>
    </source>
</evidence>
<dbReference type="GO" id="GO:0030488">
    <property type="term" value="P:tRNA methylation"/>
    <property type="evidence" value="ECO:0007669"/>
    <property type="project" value="TreeGrafter"/>
</dbReference>
<dbReference type="Pfam" id="PF13932">
    <property type="entry name" value="SAM_GIDA_C"/>
    <property type="match status" value="1"/>
</dbReference>
<dbReference type="Pfam" id="PF21680">
    <property type="entry name" value="GIDA_C_1st"/>
    <property type="match status" value="1"/>
</dbReference>
<keyword evidence="11" id="KW-0963">Cytoplasm</keyword>
<dbReference type="PANTHER" id="PTHR11806">
    <property type="entry name" value="GLUCOSE INHIBITED DIVISION PROTEIN A"/>
    <property type="match status" value="1"/>
</dbReference>
<dbReference type="NCBIfam" id="TIGR00136">
    <property type="entry name" value="mnmG_gidA"/>
    <property type="match status" value="1"/>
</dbReference>
<name>A0A346DZU2_9ENTR</name>
<dbReference type="OrthoDB" id="9815560at2"/>
<evidence type="ECO:0000259" key="12">
    <source>
        <dbReference type="SMART" id="SM01228"/>
    </source>
</evidence>
<dbReference type="InterPro" id="IPR002218">
    <property type="entry name" value="MnmG-rel"/>
</dbReference>
<keyword evidence="7 11" id="KW-0274">FAD</keyword>
<dbReference type="InterPro" id="IPR040131">
    <property type="entry name" value="MnmG_N"/>
</dbReference>
<dbReference type="GO" id="GO:0002098">
    <property type="term" value="P:tRNA wobble uridine modification"/>
    <property type="evidence" value="ECO:0007669"/>
    <property type="project" value="InterPro"/>
</dbReference>
<dbReference type="InterPro" id="IPR047001">
    <property type="entry name" value="MnmG_C_subdom"/>
</dbReference>
<dbReference type="InterPro" id="IPR049312">
    <property type="entry name" value="GIDA_C_N"/>
</dbReference>
<feature type="binding site" evidence="11">
    <location>
        <begin position="12"/>
        <end position="17"/>
    </location>
    <ligand>
        <name>FAD</name>
        <dbReference type="ChEBI" id="CHEBI:57692"/>
    </ligand>
</feature>
<dbReference type="PANTHER" id="PTHR11806:SF0">
    <property type="entry name" value="PROTEIN MTO1 HOMOLOG, MITOCHONDRIAL"/>
    <property type="match status" value="1"/>
</dbReference>
<evidence type="ECO:0000256" key="11">
    <source>
        <dbReference type="HAMAP-Rule" id="MF_00129"/>
    </source>
</evidence>
<evidence type="ECO:0000256" key="4">
    <source>
        <dbReference type="ARBA" id="ARBA00020461"/>
    </source>
</evidence>
<dbReference type="Proteomes" id="UP000256856">
    <property type="component" value="Chromosome"/>
</dbReference>
<evidence type="ECO:0000256" key="6">
    <source>
        <dbReference type="ARBA" id="ARBA00022694"/>
    </source>
</evidence>
<keyword evidence="14" id="KW-1185">Reference proteome</keyword>
<dbReference type="KEGG" id="ppet:C9I82_281"/>
<dbReference type="GO" id="GO:0050660">
    <property type="term" value="F:flavin adenine dinucleotide binding"/>
    <property type="evidence" value="ECO:0007669"/>
    <property type="project" value="UniProtKB-UniRule"/>
</dbReference>
<evidence type="ECO:0000256" key="1">
    <source>
        <dbReference type="ARBA" id="ARBA00001974"/>
    </source>
</evidence>
<dbReference type="AlphaFoldDB" id="A0A346DZU2"/>
<evidence type="ECO:0000256" key="7">
    <source>
        <dbReference type="ARBA" id="ARBA00022827"/>
    </source>
</evidence>
<keyword evidence="6 11" id="KW-0819">tRNA processing</keyword>
<evidence type="ECO:0000256" key="2">
    <source>
        <dbReference type="ARBA" id="ARBA00003717"/>
    </source>
</evidence>
<reference evidence="13 14" key="1">
    <citation type="submission" date="2018-03" db="EMBL/GenBank/DDBJ databases">
        <title>A parallel universe: an anciently diverged bacterial symbiosis in a Hawaiian planthopper (Hemiptera: Cixiidae) reveals rearranged nutritional responsibilities.</title>
        <authorList>
            <person name="Bennett G."/>
            <person name="Mao M."/>
        </authorList>
    </citation>
    <scope>NUCLEOTIDE SEQUENCE [LARGE SCALE GENOMIC DNA]</scope>
    <source>
        <strain evidence="13 14">OLIH</strain>
    </source>
</reference>
<dbReference type="InterPro" id="IPR004416">
    <property type="entry name" value="MnmG"/>
</dbReference>
<protein>
    <recommendedName>
        <fullName evidence="4 11">tRNA uridine 5-carboxymethylaminomethyl modification enzyme MnmG</fullName>
    </recommendedName>
    <alternativeName>
        <fullName evidence="10 11">Glucose-inhibited division protein A</fullName>
    </alternativeName>
</protein>
<evidence type="ECO:0000256" key="3">
    <source>
        <dbReference type="ARBA" id="ARBA00007653"/>
    </source>
</evidence>
<keyword evidence="5 11" id="KW-0285">Flavoprotein</keyword>
<dbReference type="Gene3D" id="1.10.150.570">
    <property type="entry name" value="GidA associated domain, C-terminal subdomain"/>
    <property type="match status" value="1"/>
</dbReference>
<comment type="subcellular location">
    <subcellularLocation>
        <location evidence="11">Cytoplasm</location>
    </subcellularLocation>
</comment>
<comment type="function">
    <text evidence="2 11">NAD-binding protein involved in the addition of a carboxymethylaminomethyl (cmnm) group at the wobble position (U34) of certain tRNAs, forming tRNA-cmnm(5)s(2)U34.</text>
</comment>
<dbReference type="GO" id="GO:0005829">
    <property type="term" value="C:cytosol"/>
    <property type="evidence" value="ECO:0007669"/>
    <property type="project" value="TreeGrafter"/>
</dbReference>